<evidence type="ECO:0000256" key="3">
    <source>
        <dbReference type="ARBA" id="ARBA00022723"/>
    </source>
</evidence>
<keyword evidence="9" id="KW-1185">Reference proteome</keyword>
<dbReference type="HAMAP" id="MF_03043">
    <property type="entry name" value="QTRT2"/>
    <property type="match status" value="1"/>
</dbReference>
<dbReference type="InterPro" id="IPR036511">
    <property type="entry name" value="TGT-like_sf"/>
</dbReference>
<evidence type="ECO:0000256" key="5">
    <source>
        <dbReference type="HAMAP-Rule" id="MF_03043"/>
    </source>
</evidence>
<evidence type="ECO:0000259" key="7">
    <source>
        <dbReference type="Pfam" id="PF01702"/>
    </source>
</evidence>
<evidence type="ECO:0000313" key="8">
    <source>
        <dbReference type="EnsemblMetazoa" id="AALFPA23_019358.P28474"/>
    </source>
</evidence>
<feature type="region of interest" description="Disordered" evidence="6">
    <location>
        <begin position="395"/>
        <end position="421"/>
    </location>
</feature>
<dbReference type="PANTHER" id="PTHR46064:SF1">
    <property type="entry name" value="QUEUINE TRNA-RIBOSYLTRANSFERASE ACCESSORY SUBUNIT 2"/>
    <property type="match status" value="1"/>
</dbReference>
<dbReference type="InterPro" id="IPR050852">
    <property type="entry name" value="Queuine_tRNA-ribosyltrfase"/>
</dbReference>
<dbReference type="PANTHER" id="PTHR46064">
    <property type="entry name" value="QUEUINE TRNA-RIBOSYLTRANSFERASE ACCESSORY SUBUNIT 2"/>
    <property type="match status" value="1"/>
</dbReference>
<keyword evidence="1 5" id="KW-0963">Cytoplasm</keyword>
<organism evidence="8 9">
    <name type="scientific">Aedes albopictus</name>
    <name type="common">Asian tiger mosquito</name>
    <name type="synonym">Stegomyia albopicta</name>
    <dbReference type="NCBI Taxonomy" id="7160"/>
    <lineage>
        <taxon>Eukaryota</taxon>
        <taxon>Metazoa</taxon>
        <taxon>Ecdysozoa</taxon>
        <taxon>Arthropoda</taxon>
        <taxon>Hexapoda</taxon>
        <taxon>Insecta</taxon>
        <taxon>Pterygota</taxon>
        <taxon>Neoptera</taxon>
        <taxon>Endopterygota</taxon>
        <taxon>Diptera</taxon>
        <taxon>Nematocera</taxon>
        <taxon>Culicoidea</taxon>
        <taxon>Culicidae</taxon>
        <taxon>Culicinae</taxon>
        <taxon>Aedini</taxon>
        <taxon>Aedes</taxon>
        <taxon>Stegomyia</taxon>
    </lineage>
</organism>
<dbReference type="GeneID" id="109407432"/>
<keyword evidence="4 5" id="KW-0862">Zinc</keyword>
<comment type="function">
    <text evidence="5">Non-catalytic subunit of the queuine tRNA-ribosyltransferase (TGT) that catalyzes the base-exchange of a guanine (G) residue with queuine (Q) at position 34 (anticodon wobble position) in tRNAs with GU(N) anticodons (tRNA-Asp, -Asn, -His and -Tyr), resulting in the hypermodified nucleoside queuosine (7-(((4,5-cis-dihydroxy-2-cyclopenten-1-yl)amino)methyl)-7-deazaguanosine).</text>
</comment>
<keyword evidence="3 5" id="KW-0479">Metal-binding</keyword>
<comment type="similarity">
    <text evidence="5">Belongs to the queuine tRNA-ribosyltransferase family. QTRT2 subfamily.</text>
</comment>
<reference evidence="8" key="2">
    <citation type="submission" date="2025-05" db="UniProtKB">
        <authorList>
            <consortium name="EnsemblMetazoa"/>
        </authorList>
    </citation>
    <scope>IDENTIFICATION</scope>
    <source>
        <strain evidence="8">Foshan</strain>
    </source>
</reference>
<feature type="binding site" evidence="5">
    <location>
        <position position="328"/>
    </location>
    <ligand>
        <name>Zn(2+)</name>
        <dbReference type="ChEBI" id="CHEBI:29105"/>
    </ligand>
</feature>
<proteinExistence type="inferred from homology"/>
<dbReference type="EnsemblMetazoa" id="AALFPA23_019358.R28474">
    <property type="protein sequence ID" value="AALFPA23_019358.P28474"/>
    <property type="gene ID" value="AALFPA23_019358"/>
</dbReference>
<evidence type="ECO:0000256" key="2">
    <source>
        <dbReference type="ARBA" id="ARBA00022694"/>
    </source>
</evidence>
<comment type="subcellular location">
    <subcellularLocation>
        <location evidence="5">Cytoplasm</location>
    </subcellularLocation>
</comment>
<dbReference type="InterPro" id="IPR028592">
    <property type="entry name" value="QTRTD1"/>
</dbReference>
<evidence type="ECO:0000256" key="4">
    <source>
        <dbReference type="ARBA" id="ARBA00022833"/>
    </source>
</evidence>
<sequence>MNFAIESVSKCSGRLGKLNIKNAFSNVTLPTPALVLHSKGGSVPFLSKEVLQYLTSDPPPMLHSLTNTDHMEEAIRACGEGISSFVGQKDSISLLVLKDPAELCKPSFHEKDFVPIFSRSGRKNFTSERYMQLVEAFKPDVFVPLFDGDTDPESSKKRLQKSLDRTEKFVEQCIEAHRKSTNLKQSSLLGPIVGGYNLKLRKESVKFLEPFKDDLGGYVIAGLHSNGSSAGDLKESNLLEVVSHACQLLPADKARFMFGAFSPGIVLKLVSNGIDVLDTSYAYLKTQQNRALTFSFDVHEKDVESRETELDVRDPKWTEDFNGFIESCSCLACTKHTKAYAHHLYNTREMLGPIILMIHNLHHYLEFFKAIRKHVKEDTLSLLIEHLQKQKDAPLFEETSTDKAKSDLMDSGDNVTKKLKV</sequence>
<comment type="subunit">
    <text evidence="5">Heterodimer of a catalytic subunit and an accessory subunit.</text>
</comment>
<accession>A0ABM1ZKG9</accession>
<evidence type="ECO:0000256" key="1">
    <source>
        <dbReference type="ARBA" id="ARBA00022490"/>
    </source>
</evidence>
<feature type="binding site" evidence="5">
    <location>
        <position position="333"/>
    </location>
    <ligand>
        <name>Zn(2+)</name>
        <dbReference type="ChEBI" id="CHEBI:29105"/>
    </ligand>
</feature>
<dbReference type="Proteomes" id="UP000069940">
    <property type="component" value="Unassembled WGS sequence"/>
</dbReference>
<feature type="compositionally biased region" description="Basic and acidic residues" evidence="6">
    <location>
        <begin position="395"/>
        <end position="408"/>
    </location>
</feature>
<feature type="domain" description="tRNA-guanine(15) transglycosylase-like" evidence="7">
    <location>
        <begin position="12"/>
        <end position="390"/>
    </location>
</feature>
<dbReference type="SUPFAM" id="SSF51713">
    <property type="entry name" value="tRNA-guanine transglycosylase"/>
    <property type="match status" value="1"/>
</dbReference>
<comment type="cofactor">
    <cofactor evidence="5">
        <name>Zn(2+)</name>
        <dbReference type="ChEBI" id="CHEBI:29105"/>
    </cofactor>
    <text evidence="5">Binds 1 zinc ion per subunit.</text>
</comment>
<dbReference type="Gene3D" id="3.20.20.105">
    <property type="entry name" value="Queuine tRNA-ribosyltransferase-like"/>
    <property type="match status" value="1"/>
</dbReference>
<dbReference type="NCBIfam" id="TIGR00449">
    <property type="entry name" value="tgt_general"/>
    <property type="match status" value="1"/>
</dbReference>
<reference evidence="9" key="1">
    <citation type="journal article" date="2015" name="Proc. Natl. Acad. Sci. U.S.A.">
        <title>Genome sequence of the Asian Tiger mosquito, Aedes albopictus, reveals insights into its biology, genetics, and evolution.</title>
        <authorList>
            <person name="Chen X.G."/>
            <person name="Jiang X."/>
            <person name="Gu J."/>
            <person name="Xu M."/>
            <person name="Wu Y."/>
            <person name="Deng Y."/>
            <person name="Zhang C."/>
            <person name="Bonizzoni M."/>
            <person name="Dermauw W."/>
            <person name="Vontas J."/>
            <person name="Armbruster P."/>
            <person name="Huang X."/>
            <person name="Yang Y."/>
            <person name="Zhang H."/>
            <person name="He W."/>
            <person name="Peng H."/>
            <person name="Liu Y."/>
            <person name="Wu K."/>
            <person name="Chen J."/>
            <person name="Lirakis M."/>
            <person name="Topalis P."/>
            <person name="Van Leeuwen T."/>
            <person name="Hall A.B."/>
            <person name="Jiang X."/>
            <person name="Thorpe C."/>
            <person name="Mueller R.L."/>
            <person name="Sun C."/>
            <person name="Waterhouse R.M."/>
            <person name="Yan G."/>
            <person name="Tu Z.J."/>
            <person name="Fang X."/>
            <person name="James A.A."/>
        </authorList>
    </citation>
    <scope>NUCLEOTIDE SEQUENCE [LARGE SCALE GENOMIC DNA]</scope>
    <source>
        <strain evidence="9">Foshan</strain>
    </source>
</reference>
<evidence type="ECO:0000313" key="9">
    <source>
        <dbReference type="Proteomes" id="UP000069940"/>
    </source>
</evidence>
<dbReference type="InterPro" id="IPR002616">
    <property type="entry name" value="tRNA_ribo_trans-like"/>
</dbReference>
<evidence type="ECO:0000256" key="6">
    <source>
        <dbReference type="SAM" id="MobiDB-lite"/>
    </source>
</evidence>
<name>A0ABM1ZKG9_AEDAL</name>
<keyword evidence="2 5" id="KW-0819">tRNA processing</keyword>
<feature type="binding site" evidence="5">
    <location>
        <position position="330"/>
    </location>
    <ligand>
        <name>Zn(2+)</name>
        <dbReference type="ChEBI" id="CHEBI:29105"/>
    </ligand>
</feature>
<dbReference type="RefSeq" id="XP_019536016.2">
    <property type="nucleotide sequence ID" value="XM_019680471.3"/>
</dbReference>
<dbReference type="Pfam" id="PF01702">
    <property type="entry name" value="TGT"/>
    <property type="match status" value="1"/>
</dbReference>
<protein>
    <recommendedName>
        <fullName evidence="5">Queuine tRNA-ribosyltransferase accessory subunit 2</fullName>
    </recommendedName>
    <alternativeName>
        <fullName evidence="5">Queuine tRNA-ribosyltransferase domain-containing protein 1</fullName>
    </alternativeName>
</protein>
<feature type="binding site" evidence="5">
    <location>
        <position position="359"/>
    </location>
    <ligand>
        <name>Zn(2+)</name>
        <dbReference type="ChEBI" id="CHEBI:29105"/>
    </ligand>
</feature>